<protein>
    <submittedName>
        <fullName evidence="1">Uncharacterized protein</fullName>
    </submittedName>
</protein>
<accession>A0A1H8TGQ0</accession>
<proteinExistence type="predicted"/>
<evidence type="ECO:0000313" key="2">
    <source>
        <dbReference type="Proteomes" id="UP000181951"/>
    </source>
</evidence>
<name>A0A1H8TGQ0_9ACTN</name>
<dbReference type="AlphaFoldDB" id="A0A1H8TGQ0"/>
<evidence type="ECO:0000313" key="1">
    <source>
        <dbReference type="EMBL" id="SEO89703.1"/>
    </source>
</evidence>
<dbReference type="EMBL" id="FODD01000052">
    <property type="protein sequence ID" value="SEO89703.1"/>
    <property type="molecule type" value="Genomic_DNA"/>
</dbReference>
<dbReference type="Proteomes" id="UP000181951">
    <property type="component" value="Unassembled WGS sequence"/>
</dbReference>
<organism evidence="1 2">
    <name type="scientific">Actinacidiphila rubida</name>
    <dbReference type="NCBI Taxonomy" id="310780"/>
    <lineage>
        <taxon>Bacteria</taxon>
        <taxon>Bacillati</taxon>
        <taxon>Actinomycetota</taxon>
        <taxon>Actinomycetes</taxon>
        <taxon>Kitasatosporales</taxon>
        <taxon>Streptomycetaceae</taxon>
        <taxon>Actinacidiphila</taxon>
    </lineage>
</organism>
<sequence>MIVDFGDLIVDEAIVHSIPRKLKTDLTPAKVKFSEATCSLDGTVRGELELKFKDVLVKLGREVVVDAEFKSQLPDQVRAFLEGKRGLVNASKEIAELLLASQPTNSSEGLLLVSSVRLHGLSACVQDARGCSETFAGHRWSVFSSIEACEGSI</sequence>
<reference evidence="1 2" key="1">
    <citation type="submission" date="2016-10" db="EMBL/GenBank/DDBJ databases">
        <authorList>
            <person name="de Groot N.N."/>
        </authorList>
    </citation>
    <scope>NUCLEOTIDE SEQUENCE [LARGE SCALE GENOMIC DNA]</scope>
    <source>
        <strain evidence="1 2">CGMCC 4.2026</strain>
    </source>
</reference>
<keyword evidence="2" id="KW-1185">Reference proteome</keyword>
<gene>
    <name evidence="1" type="ORF">SAMN05216267_105235</name>
</gene>